<protein>
    <submittedName>
        <fullName evidence="2">Uncharacterized protein</fullName>
    </submittedName>
</protein>
<dbReference type="PANTHER" id="PTHR28333">
    <property type="entry name" value="NUCLEAR FRAGILE X MENTAL RETARDATION-INTERACTING PROTEIN 2"/>
    <property type="match status" value="1"/>
</dbReference>
<gene>
    <name evidence="2" type="ORF">UPYG_G00350090</name>
</gene>
<feature type="region of interest" description="Disordered" evidence="1">
    <location>
        <begin position="31"/>
        <end position="123"/>
    </location>
</feature>
<sequence>MHIKPGTWEANNTVCEPDALCDPAVLVSSTNPESHIRNRRLSPGSGSCGGGGGGGSCPVRIEQQLRQASPHAPEGNLNGTAHTHVFTYRRDRDRRGQPKGRAPRREVPRGAVRVVDRPPKQIQQERWVEDSLSLLKPPPAFPVQDSPAKLQPTISYASKVKSGAVGGVMEEGEGRPAIGVLLQNQWGLSFISEVPQASDGSTPPPAPIDPPQPTFGVETDNPTKESNHTARPSGEIPVPVTTSVSIGQCTEEAAKASSKPLVPCRSLREALRYHTIEWEATCKKQKEDPDKVVWYNNSLDQPT</sequence>
<reference evidence="2 3" key="1">
    <citation type="submission" date="2024-06" db="EMBL/GenBank/DDBJ databases">
        <authorList>
            <person name="Pan Q."/>
            <person name="Wen M."/>
            <person name="Jouanno E."/>
            <person name="Zahm M."/>
            <person name="Klopp C."/>
            <person name="Cabau C."/>
            <person name="Louis A."/>
            <person name="Berthelot C."/>
            <person name="Parey E."/>
            <person name="Roest Crollius H."/>
            <person name="Montfort J."/>
            <person name="Robinson-Rechavi M."/>
            <person name="Bouchez O."/>
            <person name="Lampietro C."/>
            <person name="Lopez Roques C."/>
            <person name="Donnadieu C."/>
            <person name="Postlethwait J."/>
            <person name="Bobe J."/>
            <person name="Verreycken H."/>
            <person name="Guiguen Y."/>
        </authorList>
    </citation>
    <scope>NUCLEOTIDE SEQUENCE [LARGE SCALE GENOMIC DNA]</scope>
    <source>
        <strain evidence="2">Up_M1</strain>
        <tissue evidence="2">Testis</tissue>
    </source>
</reference>
<dbReference type="InterPro" id="IPR032747">
    <property type="entry name" value="NUFIP2"/>
</dbReference>
<feature type="compositionally biased region" description="Basic and acidic residues" evidence="1">
    <location>
        <begin position="103"/>
        <end position="119"/>
    </location>
</feature>
<feature type="compositionally biased region" description="Pro residues" evidence="1">
    <location>
        <begin position="202"/>
        <end position="213"/>
    </location>
</feature>
<dbReference type="PANTHER" id="PTHR28333:SF1">
    <property type="entry name" value="SI:CH211-214J24.10"/>
    <property type="match status" value="1"/>
</dbReference>
<feature type="region of interest" description="Disordered" evidence="1">
    <location>
        <begin position="195"/>
        <end position="240"/>
    </location>
</feature>
<dbReference type="Pfam" id="PF15293">
    <property type="entry name" value="NUFIP2"/>
    <property type="match status" value="1"/>
</dbReference>
<evidence type="ECO:0000313" key="2">
    <source>
        <dbReference type="EMBL" id="KAL0963128.1"/>
    </source>
</evidence>
<accession>A0ABD0W2D7</accession>
<dbReference type="AlphaFoldDB" id="A0ABD0W2D7"/>
<keyword evidence="3" id="KW-1185">Reference proteome</keyword>
<name>A0ABD0W2D7_UMBPY</name>
<evidence type="ECO:0000256" key="1">
    <source>
        <dbReference type="SAM" id="MobiDB-lite"/>
    </source>
</evidence>
<comment type="caution">
    <text evidence="2">The sequence shown here is derived from an EMBL/GenBank/DDBJ whole genome shotgun (WGS) entry which is preliminary data.</text>
</comment>
<feature type="compositionally biased region" description="Gly residues" evidence="1">
    <location>
        <begin position="46"/>
        <end position="56"/>
    </location>
</feature>
<dbReference type="EMBL" id="JAGEUA010000011">
    <property type="protein sequence ID" value="KAL0963128.1"/>
    <property type="molecule type" value="Genomic_DNA"/>
</dbReference>
<proteinExistence type="predicted"/>
<organism evidence="2 3">
    <name type="scientific">Umbra pygmaea</name>
    <name type="common">Eastern mudminnow</name>
    <dbReference type="NCBI Taxonomy" id="75934"/>
    <lineage>
        <taxon>Eukaryota</taxon>
        <taxon>Metazoa</taxon>
        <taxon>Chordata</taxon>
        <taxon>Craniata</taxon>
        <taxon>Vertebrata</taxon>
        <taxon>Euteleostomi</taxon>
        <taxon>Actinopterygii</taxon>
        <taxon>Neopterygii</taxon>
        <taxon>Teleostei</taxon>
        <taxon>Protacanthopterygii</taxon>
        <taxon>Esociformes</taxon>
        <taxon>Umbridae</taxon>
        <taxon>Umbra</taxon>
    </lineage>
</organism>
<dbReference type="Proteomes" id="UP001557470">
    <property type="component" value="Unassembled WGS sequence"/>
</dbReference>
<evidence type="ECO:0000313" key="3">
    <source>
        <dbReference type="Proteomes" id="UP001557470"/>
    </source>
</evidence>